<dbReference type="EMBL" id="AE016796">
    <property type="protein sequence ID" value="ADV91975.1"/>
    <property type="molecule type" value="Genomic_DNA"/>
</dbReference>
<gene>
    <name evidence="1" type="ordered locus">VV2_1695</name>
</gene>
<dbReference type="AlphaFoldDB" id="A0A3Q0MFI7"/>
<organism evidence="1 2">
    <name type="scientific">Vibrio vulnificus (strain CMCP6)</name>
    <dbReference type="NCBI Taxonomy" id="216895"/>
    <lineage>
        <taxon>Bacteria</taxon>
        <taxon>Pseudomonadati</taxon>
        <taxon>Pseudomonadota</taxon>
        <taxon>Gammaproteobacteria</taxon>
        <taxon>Vibrionales</taxon>
        <taxon>Vibrionaceae</taxon>
        <taxon>Vibrio</taxon>
    </lineage>
</organism>
<proteinExistence type="predicted"/>
<protein>
    <submittedName>
        <fullName evidence="1">Uncharacterized protein</fullName>
    </submittedName>
</protein>
<reference evidence="1 2" key="3">
    <citation type="journal article" date="2011" name="Mol. Syst. Biol.">
        <title>Integrative genome-scale metabolic analysis of Vibrio vulnificus for drug targeting and discovery.</title>
        <authorList>
            <person name="Kim H.U."/>
            <person name="Kim S.Y."/>
            <person name="Jeong H."/>
            <person name="Kim T.Y."/>
            <person name="Kim J.J."/>
            <person name="Choy H.E."/>
            <person name="Yi K.Y."/>
            <person name="Rhee J.H."/>
            <person name="Lee S.Y."/>
        </authorList>
    </citation>
    <scope>NUCLEOTIDE SEQUENCE [LARGE SCALE GENOMIC DNA]</scope>
    <source>
        <strain evidence="1 2">CMCP6</strain>
    </source>
</reference>
<reference evidence="1 2" key="2">
    <citation type="journal article" date="2003" name="Infect. Immun.">
        <title>Characterization and pathogenic significance of Vibrio vulnificus antigens preferentially expressed in septicemic patients.</title>
        <authorList>
            <person name="Kim Y.R."/>
            <person name="Lee S.E."/>
            <person name="Kim C.M."/>
            <person name="Kim S.Y."/>
            <person name="Shin E.K."/>
            <person name="Shin D.H."/>
            <person name="Chung S.S."/>
            <person name="Choy H.E."/>
            <person name="Progulske-Fox A."/>
            <person name="Hillman J.D."/>
            <person name="Handfield M."/>
            <person name="Rhee J.H."/>
        </authorList>
    </citation>
    <scope>NUCLEOTIDE SEQUENCE [LARGE SCALE GENOMIC DNA]</scope>
    <source>
        <strain evidence="1 2">CMCP6</strain>
    </source>
</reference>
<name>A0A3Q0MFI7_VIBVU</name>
<sequence>MARQYLLLRVSQRYRKPWSERRVNGRILHRTFRCRRQLNGDLVTLFVDAQVYLVIKNKPYKNTCSECGNFYHHVCDFD</sequence>
<evidence type="ECO:0000313" key="1">
    <source>
        <dbReference type="EMBL" id="ADV91975.1"/>
    </source>
</evidence>
<evidence type="ECO:0000313" key="2">
    <source>
        <dbReference type="Proteomes" id="UP000002275"/>
    </source>
</evidence>
<accession>A0A3Q0MFI7</accession>
<dbReference type="KEGG" id="vvu:VV2_1695"/>
<reference evidence="2" key="1">
    <citation type="submission" date="2002-12" db="EMBL/GenBank/DDBJ databases">
        <title>Complete genome sequence of Vibrio vulnificus CMCP6.</title>
        <authorList>
            <person name="Rhee J.H."/>
            <person name="Kim S.Y."/>
            <person name="Chung S.S."/>
            <person name="Kim J.J."/>
            <person name="Moon Y.H."/>
            <person name="Jeong H."/>
            <person name="Choy H.E."/>
        </authorList>
    </citation>
    <scope>NUCLEOTIDE SEQUENCE [LARGE SCALE GENOMIC DNA]</scope>
    <source>
        <strain evidence="2">CMCP6</strain>
    </source>
</reference>
<dbReference type="Proteomes" id="UP000002275">
    <property type="component" value="Chromosome II"/>
</dbReference>